<dbReference type="PROSITE" id="PS00154">
    <property type="entry name" value="ATPASE_E1_E2"/>
    <property type="match status" value="1"/>
</dbReference>
<feature type="transmembrane region" description="Helical" evidence="15">
    <location>
        <begin position="81"/>
        <end position="102"/>
    </location>
</feature>
<dbReference type="Pfam" id="PF00689">
    <property type="entry name" value="Cation_ATPase_C"/>
    <property type="match status" value="1"/>
</dbReference>
<dbReference type="SUPFAM" id="SSF56784">
    <property type="entry name" value="HAD-like"/>
    <property type="match status" value="1"/>
</dbReference>
<keyword evidence="12 15" id="KW-1133">Transmembrane helix</keyword>
<feature type="non-terminal residue" evidence="18">
    <location>
        <position position="1"/>
    </location>
</feature>
<dbReference type="SUPFAM" id="SSF81665">
    <property type="entry name" value="Calcium ATPase, transmembrane domain M"/>
    <property type="match status" value="1"/>
</dbReference>
<feature type="transmembrane region" description="Helical" evidence="15">
    <location>
        <begin position="273"/>
        <end position="297"/>
    </location>
</feature>
<reference evidence="18 19" key="1">
    <citation type="journal article" date="2010" name="Cell">
        <title>The genome of Naegleria gruberi illuminates early eukaryotic versatility.</title>
        <authorList>
            <person name="Fritz-Laylin L.K."/>
            <person name="Prochnik S.E."/>
            <person name="Ginger M.L."/>
            <person name="Dacks J.B."/>
            <person name="Carpenter M.L."/>
            <person name="Field M.C."/>
            <person name="Kuo A."/>
            <person name="Paredez A."/>
            <person name="Chapman J."/>
            <person name="Pham J."/>
            <person name="Shu S."/>
            <person name="Neupane R."/>
            <person name="Cipriano M."/>
            <person name="Mancuso J."/>
            <person name="Tu H."/>
            <person name="Salamov A."/>
            <person name="Lindquist E."/>
            <person name="Shapiro H."/>
            <person name="Lucas S."/>
            <person name="Grigoriev I.V."/>
            <person name="Cande W.Z."/>
            <person name="Fulton C."/>
            <person name="Rokhsar D.S."/>
            <person name="Dawson S.C."/>
        </authorList>
    </citation>
    <scope>NUCLEOTIDE SEQUENCE [LARGE SCALE GENOMIC DNA]</scope>
    <source>
        <strain evidence="18 19">NEG-M</strain>
    </source>
</reference>
<accession>D2UX95</accession>
<feature type="transmembrane region" description="Helical" evidence="15">
    <location>
        <begin position="957"/>
        <end position="977"/>
    </location>
</feature>
<evidence type="ECO:0000256" key="2">
    <source>
        <dbReference type="ARBA" id="ARBA00006934"/>
    </source>
</evidence>
<keyword evidence="9 15" id="KW-0067">ATP-binding</keyword>
<dbReference type="GO" id="GO:0016887">
    <property type="term" value="F:ATP hydrolysis activity"/>
    <property type="evidence" value="ECO:0007669"/>
    <property type="project" value="InterPro"/>
</dbReference>
<feature type="region of interest" description="Disordered" evidence="16">
    <location>
        <begin position="198"/>
        <end position="217"/>
    </location>
</feature>
<evidence type="ECO:0000256" key="13">
    <source>
        <dbReference type="ARBA" id="ARBA00023065"/>
    </source>
</evidence>
<dbReference type="FunFam" id="3.40.50.1000:FF:000001">
    <property type="entry name" value="Phospholipid-transporting ATPase IC"/>
    <property type="match status" value="1"/>
</dbReference>
<dbReference type="NCBIfam" id="TIGR01106">
    <property type="entry name" value="ATPase-IIC_X-K"/>
    <property type="match status" value="1"/>
</dbReference>
<dbReference type="Gene3D" id="3.40.50.1000">
    <property type="entry name" value="HAD superfamily/HAD-like"/>
    <property type="match status" value="1"/>
</dbReference>
<feature type="non-terminal residue" evidence="18">
    <location>
        <position position="1017"/>
    </location>
</feature>
<dbReference type="InterPro" id="IPR005775">
    <property type="entry name" value="P-type_ATPase_IIC"/>
</dbReference>
<evidence type="ECO:0000256" key="5">
    <source>
        <dbReference type="ARBA" id="ARBA00022538"/>
    </source>
</evidence>
<dbReference type="InterPro" id="IPR059000">
    <property type="entry name" value="ATPase_P-type_domA"/>
</dbReference>
<dbReference type="OrthoDB" id="3352408at2759"/>
<dbReference type="SFLD" id="SFLDS00003">
    <property type="entry name" value="Haloacid_Dehalogenase"/>
    <property type="match status" value="1"/>
</dbReference>
<keyword evidence="11" id="KW-1278">Translocase</keyword>
<evidence type="ECO:0000256" key="9">
    <source>
        <dbReference type="ARBA" id="ARBA00022840"/>
    </source>
</evidence>
<keyword evidence="14 15" id="KW-0472">Membrane</keyword>
<keyword evidence="4" id="KW-1003">Cell membrane</keyword>
<dbReference type="Gene3D" id="3.40.1110.10">
    <property type="entry name" value="Calcium-transporting ATPase, cytoplasmic domain N"/>
    <property type="match status" value="1"/>
</dbReference>
<dbReference type="PRINTS" id="PR00119">
    <property type="entry name" value="CATATPASE"/>
</dbReference>
<dbReference type="Gene3D" id="1.20.1110.10">
    <property type="entry name" value="Calcium-transporting ATPase, transmembrane domain"/>
    <property type="match status" value="1"/>
</dbReference>
<evidence type="ECO:0000256" key="3">
    <source>
        <dbReference type="ARBA" id="ARBA00022448"/>
    </source>
</evidence>
<evidence type="ECO:0000256" key="14">
    <source>
        <dbReference type="ARBA" id="ARBA00023136"/>
    </source>
</evidence>
<dbReference type="PANTHER" id="PTHR43294">
    <property type="entry name" value="SODIUM/POTASSIUM-TRANSPORTING ATPASE SUBUNIT ALPHA"/>
    <property type="match status" value="1"/>
</dbReference>
<dbReference type="KEGG" id="ngr:NAEGRDRAFT_258"/>
<dbReference type="FunFam" id="1.20.1110.10:FF:000095">
    <property type="entry name" value="Sodium/potassium-transporting ATPase subunit alpha-1"/>
    <property type="match status" value="1"/>
</dbReference>
<dbReference type="NCBIfam" id="TIGR01494">
    <property type="entry name" value="ATPase_P-type"/>
    <property type="match status" value="2"/>
</dbReference>
<dbReference type="Gene3D" id="2.70.150.10">
    <property type="entry name" value="Calcium-transporting ATPase, cytoplasmic transduction domain A"/>
    <property type="match status" value="1"/>
</dbReference>
<dbReference type="OMA" id="MFFLYMW"/>
<dbReference type="GeneID" id="8864037"/>
<protein>
    <recommendedName>
        <fullName evidence="15">Sodium/potassium-transporting ATPase subunit alpha</fullName>
    </recommendedName>
</protein>
<feature type="transmembrane region" description="Helical" evidence="15">
    <location>
        <begin position="856"/>
        <end position="880"/>
    </location>
</feature>
<dbReference type="InParanoid" id="D2UX95"/>
<comment type="subcellular location">
    <subcellularLocation>
        <location evidence="1 15">Cell membrane</location>
        <topology evidence="1 15">Multi-pass membrane protein</topology>
    </subcellularLocation>
</comment>
<comment type="similarity">
    <text evidence="2 15">Belongs to the cation transport ATPase (P-type) (TC 3.A.3) family. Type IIC subfamily.</text>
</comment>
<feature type="transmembrane region" description="Helical" evidence="15">
    <location>
        <begin position="108"/>
        <end position="131"/>
    </location>
</feature>
<evidence type="ECO:0000313" key="19">
    <source>
        <dbReference type="Proteomes" id="UP000006671"/>
    </source>
</evidence>
<dbReference type="Pfam" id="PF00122">
    <property type="entry name" value="E1-E2_ATPase"/>
    <property type="match status" value="1"/>
</dbReference>
<gene>
    <name evidence="18" type="ORF">NAEGRDRAFT_258</name>
</gene>
<dbReference type="SFLD" id="SFLDF00027">
    <property type="entry name" value="p-type_atpase"/>
    <property type="match status" value="1"/>
</dbReference>
<evidence type="ECO:0000256" key="15">
    <source>
        <dbReference type="RuleBase" id="RU362084"/>
    </source>
</evidence>
<proteinExistence type="inferred from homology"/>
<dbReference type="Pfam" id="PF00690">
    <property type="entry name" value="Cation_ATPase_N"/>
    <property type="match status" value="1"/>
</dbReference>
<evidence type="ECO:0000256" key="1">
    <source>
        <dbReference type="ARBA" id="ARBA00004651"/>
    </source>
</evidence>
<dbReference type="Pfam" id="PF13246">
    <property type="entry name" value="Cation_ATPase"/>
    <property type="match status" value="1"/>
</dbReference>
<name>D2UX95_NAEGR</name>
<dbReference type="GO" id="GO:0005886">
    <property type="term" value="C:plasma membrane"/>
    <property type="evidence" value="ECO:0007669"/>
    <property type="project" value="UniProtKB-SubCell"/>
</dbReference>
<keyword evidence="3 15" id="KW-0813">Transport</keyword>
<dbReference type="InterPro" id="IPR008250">
    <property type="entry name" value="ATPase_P-typ_transduc_dom_A_sf"/>
</dbReference>
<dbReference type="VEuPathDB" id="AmoebaDB:NAEGRDRAFT_258"/>
<dbReference type="InterPro" id="IPR044492">
    <property type="entry name" value="P_typ_ATPase_HD_dom"/>
</dbReference>
<organism evidence="19">
    <name type="scientific">Naegleria gruberi</name>
    <name type="common">Amoeba</name>
    <dbReference type="NCBI Taxonomy" id="5762"/>
    <lineage>
        <taxon>Eukaryota</taxon>
        <taxon>Discoba</taxon>
        <taxon>Heterolobosea</taxon>
        <taxon>Tetramitia</taxon>
        <taxon>Eutetramitia</taxon>
        <taxon>Vahlkampfiidae</taxon>
        <taxon>Naegleria</taxon>
    </lineage>
</organism>
<keyword evidence="15" id="KW-0479">Metal-binding</keyword>
<dbReference type="PANTHER" id="PTHR43294:SF21">
    <property type="entry name" value="CATION TRANSPORTING ATPASE"/>
    <property type="match status" value="1"/>
</dbReference>
<dbReference type="InterPro" id="IPR023299">
    <property type="entry name" value="ATPase_P-typ_cyto_dom_N"/>
</dbReference>
<dbReference type="eggNOG" id="KOG0203">
    <property type="taxonomic scope" value="Eukaryota"/>
</dbReference>
<evidence type="ECO:0000313" key="18">
    <source>
        <dbReference type="EMBL" id="EFC50592.1"/>
    </source>
</evidence>
<feature type="domain" description="Cation-transporting P-type ATPase N-terminal" evidence="17">
    <location>
        <begin position="21"/>
        <end position="101"/>
    </location>
</feature>
<dbReference type="RefSeq" id="XP_002683336.1">
    <property type="nucleotide sequence ID" value="XM_002683290.1"/>
</dbReference>
<evidence type="ECO:0000256" key="12">
    <source>
        <dbReference type="ARBA" id="ARBA00022989"/>
    </source>
</evidence>
<dbReference type="SUPFAM" id="SSF81660">
    <property type="entry name" value="Metal cation-transporting ATPase, ATP-binding domain N"/>
    <property type="match status" value="1"/>
</dbReference>
<dbReference type="GO" id="GO:1902600">
    <property type="term" value="P:proton transmembrane transport"/>
    <property type="evidence" value="ECO:0007669"/>
    <property type="project" value="TreeGrafter"/>
</dbReference>
<evidence type="ECO:0000256" key="8">
    <source>
        <dbReference type="ARBA" id="ARBA00022741"/>
    </source>
</evidence>
<keyword evidence="19" id="KW-1185">Reference proteome</keyword>
<dbReference type="InterPro" id="IPR023298">
    <property type="entry name" value="ATPase_P-typ_TM_dom_sf"/>
</dbReference>
<dbReference type="PRINTS" id="PR00121">
    <property type="entry name" value="NAKATPASE"/>
</dbReference>
<evidence type="ECO:0000256" key="11">
    <source>
        <dbReference type="ARBA" id="ARBA00022967"/>
    </source>
</evidence>
<dbReference type="GO" id="GO:0006883">
    <property type="term" value="P:intracellular sodium ion homeostasis"/>
    <property type="evidence" value="ECO:0007669"/>
    <property type="project" value="TreeGrafter"/>
</dbReference>
<dbReference type="Proteomes" id="UP000006671">
    <property type="component" value="Unassembled WGS sequence"/>
</dbReference>
<dbReference type="GO" id="GO:0005524">
    <property type="term" value="F:ATP binding"/>
    <property type="evidence" value="ECO:0007669"/>
    <property type="project" value="UniProtKB-KW"/>
</dbReference>
<dbReference type="SUPFAM" id="SSF81653">
    <property type="entry name" value="Calcium ATPase, transduction domain A"/>
    <property type="match status" value="1"/>
</dbReference>
<dbReference type="InterPro" id="IPR004014">
    <property type="entry name" value="ATPase_P-typ_cation-transptr_N"/>
</dbReference>
<dbReference type="GO" id="GO:0046872">
    <property type="term" value="F:metal ion binding"/>
    <property type="evidence" value="ECO:0007669"/>
    <property type="project" value="UniProtKB-KW"/>
</dbReference>
<dbReference type="GO" id="GO:1990573">
    <property type="term" value="P:potassium ion import across plasma membrane"/>
    <property type="evidence" value="ECO:0007669"/>
    <property type="project" value="TreeGrafter"/>
</dbReference>
<evidence type="ECO:0000256" key="16">
    <source>
        <dbReference type="SAM" id="MobiDB-lite"/>
    </source>
</evidence>
<dbReference type="GO" id="GO:0036376">
    <property type="term" value="P:sodium ion export across plasma membrane"/>
    <property type="evidence" value="ECO:0007669"/>
    <property type="project" value="TreeGrafter"/>
</dbReference>
<dbReference type="SFLD" id="SFLDG00002">
    <property type="entry name" value="C1.7:_P-type_atpase_like"/>
    <property type="match status" value="1"/>
</dbReference>
<feature type="transmembrane region" description="Helical" evidence="15">
    <location>
        <begin position="793"/>
        <end position="813"/>
    </location>
</feature>
<sequence>GKKGKKNKVLEKAKKKAIDITEHEMPVEKLLDLYGSNFASDPEASQGLSEKVAQERLAVNGPNKLKPPKKKPFIFKVIEQFTSLFSLLMIFAGFLCILDPIIEQSVDSIPNVFLGVILWAVVVLNAAISLVQERGSEKVLEGFMSMQKSSVLVVRDGVLRKVDADTLVLGDIVKIEAGDIVPADLRLLHTSGLKVDNSSLTGEADPQSRTSESSSSNPLETANLAFFGTTVLDGSGYGIVIRCGNVTVIGQIALLAGTAPTLKTPLRREIDNFVRSIGIIALTSSVILFCIALGLGLSWYQAFLFAIGVVTANIPEGLIAVVTVCLTVSAKRLMAVNVLVKKLEHVETLGSTSVICSDKTGTLTQNRMTVVETWIDGNVNAIAYERMMKAKPEKPASELPDMSQISEEALTGYQTLIRACALCSATTFVQSETNLAKPILDRECIGDASETALIKFVETRNDTATLLGIRGAHTSLYTIPFNSKNKWMLEVREKPGLDKAILFMKGAPERIISRCTSILIGGKVFPLDEMWKNNFQQAYDFFAMKGERVLGFAQLMIDKECVKKQLEAEESGGTSDGLLIPTEGLTFVGMCALTDPPKVGVPEAIAKCKHAGIQVVMVTGDHPATAKAIAKQVGILNDDCMTREDLAMDEGCSAESIPFSRPEVDAVVLHGEEIDKLSSKEWRAILKKKQIVFSRTSPQQKLLIVSKFQEMGHCVAVTGDGTNDSPALRKADIGVAMNISGSAVSKDAAAIILMDDNFASIVNGVEEGRLIFDNLKKSIAYTLTHAIPEVSSFLVYAIFGIPLPLTGVQVLMIDLGTELMNAISLAYEPAESDIMSVPPRSKTERLVGFQLFSYSYLQVGVIEALGCYCCYFLALAFYGVPPSYCWNASRSNYFTATAPDLHIIETGLKISAKHQVDILCTAQTAYFLCIVICQWATLMSTRTRRTSVFFKGFSANLWIYAGVVFAVLLTCFFLYVPFISDFIFQIRPVSIDFWLWPVPWAFGVLFYDELRKLLLRK</sequence>
<evidence type="ECO:0000256" key="10">
    <source>
        <dbReference type="ARBA" id="ARBA00022958"/>
    </source>
</evidence>
<evidence type="ECO:0000256" key="6">
    <source>
        <dbReference type="ARBA" id="ARBA00022553"/>
    </source>
</evidence>
<dbReference type="InterPro" id="IPR036412">
    <property type="entry name" value="HAD-like_sf"/>
</dbReference>
<dbReference type="AlphaFoldDB" id="D2UX95"/>
<dbReference type="GO" id="GO:0030007">
    <property type="term" value="P:intracellular potassium ion homeostasis"/>
    <property type="evidence" value="ECO:0007669"/>
    <property type="project" value="TreeGrafter"/>
</dbReference>
<keyword evidence="7 15" id="KW-0812">Transmembrane</keyword>
<keyword evidence="5 15" id="KW-0633">Potassium transport</keyword>
<dbReference type="EMBL" id="GG738845">
    <property type="protein sequence ID" value="EFC50592.1"/>
    <property type="molecule type" value="Genomic_DNA"/>
</dbReference>
<dbReference type="InterPro" id="IPR001757">
    <property type="entry name" value="P_typ_ATPase"/>
</dbReference>
<keyword evidence="6" id="KW-0597">Phosphoprotein</keyword>
<dbReference type="GO" id="GO:0005391">
    <property type="term" value="F:P-type sodium:potassium-exchanging transporter activity"/>
    <property type="evidence" value="ECO:0007669"/>
    <property type="project" value="TreeGrafter"/>
</dbReference>
<keyword evidence="10 15" id="KW-0630">Potassium</keyword>
<dbReference type="SMART" id="SM00831">
    <property type="entry name" value="Cation_ATPase_N"/>
    <property type="match status" value="1"/>
</dbReference>
<keyword evidence="13 15" id="KW-0406">Ion transport</keyword>
<feature type="transmembrane region" description="Helical" evidence="15">
    <location>
        <begin position="918"/>
        <end position="937"/>
    </location>
</feature>
<keyword evidence="8 15" id="KW-0547">Nucleotide-binding</keyword>
<dbReference type="InterPro" id="IPR018303">
    <property type="entry name" value="ATPase_P-typ_P_site"/>
</dbReference>
<evidence type="ECO:0000259" key="17">
    <source>
        <dbReference type="SMART" id="SM00831"/>
    </source>
</evidence>
<dbReference type="InterPro" id="IPR050510">
    <property type="entry name" value="Cation_transp_ATPase_P-type"/>
</dbReference>
<dbReference type="FunFam" id="3.40.50.1000:FF:000083">
    <property type="entry name" value="Sodium/potassium-transporting ATPase subunit alpha"/>
    <property type="match status" value="1"/>
</dbReference>
<evidence type="ECO:0000256" key="4">
    <source>
        <dbReference type="ARBA" id="ARBA00022475"/>
    </source>
</evidence>
<dbReference type="InterPro" id="IPR006068">
    <property type="entry name" value="ATPase_P-typ_cation-transptr_C"/>
</dbReference>
<feature type="transmembrane region" description="Helical" evidence="15">
    <location>
        <begin position="303"/>
        <end position="328"/>
    </location>
</feature>
<dbReference type="InterPro" id="IPR023214">
    <property type="entry name" value="HAD_sf"/>
</dbReference>
<evidence type="ECO:0000256" key="7">
    <source>
        <dbReference type="ARBA" id="ARBA00022692"/>
    </source>
</evidence>